<evidence type="ECO:0000256" key="1">
    <source>
        <dbReference type="ARBA" id="ARBA00009922"/>
    </source>
</evidence>
<feature type="domain" description="UvrD-like helicase C-terminal" evidence="13">
    <location>
        <begin position="276"/>
        <end position="545"/>
    </location>
</feature>
<name>A0AB38Z8K1_9CHLR</name>
<evidence type="ECO:0000256" key="5">
    <source>
        <dbReference type="ARBA" id="ARBA00022840"/>
    </source>
</evidence>
<comment type="catalytic activity">
    <reaction evidence="10">
        <text>ATP + H2O = ADP + phosphate + H(+)</text>
        <dbReference type="Rhea" id="RHEA:13065"/>
        <dbReference type="ChEBI" id="CHEBI:15377"/>
        <dbReference type="ChEBI" id="CHEBI:15378"/>
        <dbReference type="ChEBI" id="CHEBI:30616"/>
        <dbReference type="ChEBI" id="CHEBI:43474"/>
        <dbReference type="ChEBI" id="CHEBI:456216"/>
        <dbReference type="EC" id="5.6.2.4"/>
    </reaction>
</comment>
<dbReference type="CDD" id="cd17932">
    <property type="entry name" value="DEXQc_UvrD"/>
    <property type="match status" value="1"/>
</dbReference>
<dbReference type="PANTHER" id="PTHR11070:SF2">
    <property type="entry name" value="ATP-DEPENDENT DNA HELICASE SRS2"/>
    <property type="match status" value="1"/>
</dbReference>
<dbReference type="GO" id="GO:0016787">
    <property type="term" value="F:hydrolase activity"/>
    <property type="evidence" value="ECO:0007669"/>
    <property type="project" value="UniProtKB-UniRule"/>
</dbReference>
<keyword evidence="7" id="KW-0413">Isomerase</keyword>
<evidence type="ECO:0000256" key="10">
    <source>
        <dbReference type="ARBA" id="ARBA00048988"/>
    </source>
</evidence>
<evidence type="ECO:0000259" key="13">
    <source>
        <dbReference type="PROSITE" id="PS51217"/>
    </source>
</evidence>
<accession>A0AB38Z8K1</accession>
<feature type="domain" description="UvrD-like helicase ATP-binding" evidence="12">
    <location>
        <begin position="5"/>
        <end position="275"/>
    </location>
</feature>
<dbReference type="RefSeq" id="WP_324664462.1">
    <property type="nucleotide sequence ID" value="NZ_CP141531.1"/>
</dbReference>
<dbReference type="InterPro" id="IPR014016">
    <property type="entry name" value="UvrD-like_ATP-bd"/>
</dbReference>
<sequence>MSWSNGLSSEQQNNAKDIHVHVRLLAGPGTGKTRTMTARIAYLIEEDHVSANEILALTFTRAAASELRKRLTELLTGSLIPQVSTLHSFALKSILQLGAGDRLPRPIRIADDYEEKNIIEEELQQILGLPKVKDARELIHRLSADWETLSADTDDWQSRFPDPRFLSAWKEHRMIYGYTLRSELVYQLKKSLEEGAVELYNPPKYVLVDEYQDLNACDLAVIKQFERNNAILYVAGDDDQSIYGFRKADPKGIRRFLNEYPGSLDKGLTECHRCGVNILSVANFVAAQDYNRLPKVLTPCIDRPGEAHLLYFNDYDEEAQGIAKIANFLMIKHTIPADKILVLLRSDKDKKFSEPIRNAFREQGIRTETTDNPLSLFDTKEGRILLSFLRLLIMPKDSMSWHTLIKLRPNNLGVKAIAKIYDIAKNQAITFYDALTIISENPSSISLQGSLIKAEFETINNKLNLLQGKLNDADNLSGFLEWIIDEELNFNNLKKLKDVLDKIISESAITSLVDLLQNIMVTIPYAEFSKTAGNASIMTMHKAKGLDAEIVFIAATEEEYIPGNNNGAAKYDELRLLYVSLTRARSFLYITYCNKRSGAQTHSGSTSGKKKRRLTSFLSASPLQPINGNQYIADLHSLN</sequence>
<dbReference type="PROSITE" id="PS51217">
    <property type="entry name" value="UVRD_HELICASE_CTER"/>
    <property type="match status" value="1"/>
</dbReference>
<dbReference type="Proteomes" id="UP001327986">
    <property type="component" value="Chromosome"/>
</dbReference>
<dbReference type="GO" id="GO:0000725">
    <property type="term" value="P:recombinational repair"/>
    <property type="evidence" value="ECO:0007669"/>
    <property type="project" value="TreeGrafter"/>
</dbReference>
<keyword evidence="4 11" id="KW-0347">Helicase</keyword>
<evidence type="ECO:0000256" key="7">
    <source>
        <dbReference type="ARBA" id="ARBA00023235"/>
    </source>
</evidence>
<dbReference type="GO" id="GO:0005524">
    <property type="term" value="F:ATP binding"/>
    <property type="evidence" value="ECO:0007669"/>
    <property type="project" value="UniProtKB-UniRule"/>
</dbReference>
<evidence type="ECO:0000256" key="3">
    <source>
        <dbReference type="ARBA" id="ARBA00022801"/>
    </source>
</evidence>
<evidence type="ECO:0000313" key="15">
    <source>
        <dbReference type="Proteomes" id="UP001327986"/>
    </source>
</evidence>
<gene>
    <name evidence="14" type="ORF">VLL09_05870</name>
</gene>
<proteinExistence type="inferred from homology"/>
<dbReference type="InterPro" id="IPR014017">
    <property type="entry name" value="DNA_helicase_UvrD-like_C"/>
</dbReference>
<dbReference type="PANTHER" id="PTHR11070">
    <property type="entry name" value="UVRD / RECB / PCRA DNA HELICASE FAMILY MEMBER"/>
    <property type="match status" value="1"/>
</dbReference>
<keyword evidence="6" id="KW-0238">DNA-binding</keyword>
<comment type="similarity">
    <text evidence="1">Belongs to the helicase family. UvrD subfamily.</text>
</comment>
<dbReference type="SUPFAM" id="SSF52540">
    <property type="entry name" value="P-loop containing nucleoside triphosphate hydrolases"/>
    <property type="match status" value="1"/>
</dbReference>
<reference evidence="14" key="1">
    <citation type="submission" date="2023-12" db="EMBL/GenBank/DDBJ databases">
        <title>Isolation of organohalide respiring bacteria Dehalococcoides mccartyi strain GPTCE1 in groundwater collected near a chemical plant in Suzhou, China.</title>
        <authorList>
            <person name="Liu G."/>
        </authorList>
    </citation>
    <scope>NUCLEOTIDE SEQUENCE</scope>
    <source>
        <strain evidence="14">GPTCE1</strain>
    </source>
</reference>
<dbReference type="EMBL" id="CP141531">
    <property type="protein sequence ID" value="WRO06914.1"/>
    <property type="molecule type" value="Genomic_DNA"/>
</dbReference>
<evidence type="ECO:0000256" key="11">
    <source>
        <dbReference type="PROSITE-ProRule" id="PRU00560"/>
    </source>
</evidence>
<evidence type="ECO:0000256" key="9">
    <source>
        <dbReference type="ARBA" id="ARBA00034808"/>
    </source>
</evidence>
<evidence type="ECO:0000313" key="14">
    <source>
        <dbReference type="EMBL" id="WRO06914.1"/>
    </source>
</evidence>
<dbReference type="InterPro" id="IPR013986">
    <property type="entry name" value="DExx_box_DNA_helicase_dom_sf"/>
</dbReference>
<dbReference type="Gene3D" id="1.10.486.10">
    <property type="entry name" value="PCRA, domain 4"/>
    <property type="match status" value="1"/>
</dbReference>
<feature type="binding site" evidence="11">
    <location>
        <begin position="26"/>
        <end position="33"/>
    </location>
    <ligand>
        <name>ATP</name>
        <dbReference type="ChEBI" id="CHEBI:30616"/>
    </ligand>
</feature>
<dbReference type="InterPro" id="IPR027417">
    <property type="entry name" value="P-loop_NTPase"/>
</dbReference>
<dbReference type="PROSITE" id="PS51198">
    <property type="entry name" value="UVRD_HELICASE_ATP_BIND"/>
    <property type="match status" value="1"/>
</dbReference>
<organism evidence="14 15">
    <name type="scientific">Dehalococcoides mccartyi</name>
    <dbReference type="NCBI Taxonomy" id="61435"/>
    <lineage>
        <taxon>Bacteria</taxon>
        <taxon>Bacillati</taxon>
        <taxon>Chloroflexota</taxon>
        <taxon>Dehalococcoidia</taxon>
        <taxon>Dehalococcoidales</taxon>
        <taxon>Dehalococcoidaceae</taxon>
        <taxon>Dehalococcoides</taxon>
    </lineage>
</organism>
<evidence type="ECO:0000259" key="12">
    <source>
        <dbReference type="PROSITE" id="PS51198"/>
    </source>
</evidence>
<dbReference type="Gene3D" id="3.40.50.300">
    <property type="entry name" value="P-loop containing nucleotide triphosphate hydrolases"/>
    <property type="match status" value="2"/>
</dbReference>
<evidence type="ECO:0000256" key="6">
    <source>
        <dbReference type="ARBA" id="ARBA00023125"/>
    </source>
</evidence>
<keyword evidence="5 11" id="KW-0067">ATP-binding</keyword>
<dbReference type="InterPro" id="IPR000212">
    <property type="entry name" value="DNA_helicase_UvrD/REP"/>
</dbReference>
<dbReference type="AlphaFoldDB" id="A0AB38Z8K1"/>
<dbReference type="Pfam" id="PF00580">
    <property type="entry name" value="UvrD-helicase"/>
    <property type="match status" value="1"/>
</dbReference>
<evidence type="ECO:0000256" key="2">
    <source>
        <dbReference type="ARBA" id="ARBA00022741"/>
    </source>
</evidence>
<keyword evidence="2 11" id="KW-0547">Nucleotide-binding</keyword>
<dbReference type="Pfam" id="PF13361">
    <property type="entry name" value="UvrD_C"/>
    <property type="match status" value="1"/>
</dbReference>
<dbReference type="EC" id="5.6.2.4" evidence="9"/>
<keyword evidence="3 11" id="KW-0378">Hydrolase</keyword>
<evidence type="ECO:0000256" key="8">
    <source>
        <dbReference type="ARBA" id="ARBA00034617"/>
    </source>
</evidence>
<protein>
    <recommendedName>
        <fullName evidence="9">DNA 3'-5' helicase</fullName>
        <ecNumber evidence="9">5.6.2.4</ecNumber>
    </recommendedName>
</protein>
<evidence type="ECO:0000256" key="4">
    <source>
        <dbReference type="ARBA" id="ARBA00022806"/>
    </source>
</evidence>
<dbReference type="GO" id="GO:0003677">
    <property type="term" value="F:DNA binding"/>
    <property type="evidence" value="ECO:0007669"/>
    <property type="project" value="UniProtKB-KW"/>
</dbReference>
<dbReference type="GO" id="GO:0043138">
    <property type="term" value="F:3'-5' DNA helicase activity"/>
    <property type="evidence" value="ECO:0007669"/>
    <property type="project" value="UniProtKB-EC"/>
</dbReference>
<comment type="catalytic activity">
    <reaction evidence="8">
        <text>Couples ATP hydrolysis with the unwinding of duplex DNA by translocating in the 3'-5' direction.</text>
        <dbReference type="EC" id="5.6.2.4"/>
    </reaction>
</comment>
<dbReference type="Gene3D" id="1.10.10.160">
    <property type="match status" value="1"/>
</dbReference>